<evidence type="ECO:0000256" key="3">
    <source>
        <dbReference type="ARBA" id="ARBA00022448"/>
    </source>
</evidence>
<dbReference type="RefSeq" id="WP_026394847.1">
    <property type="nucleotide sequence ID" value="NZ_WJBE01000016.1"/>
</dbReference>
<evidence type="ECO:0000256" key="5">
    <source>
        <dbReference type="ARBA" id="ARBA00022692"/>
    </source>
</evidence>
<proteinExistence type="inferred from homology"/>
<comment type="similarity">
    <text evidence="2 10">Belongs to the SecG family.</text>
</comment>
<protein>
    <recommendedName>
        <fullName evidence="10">Protein-export membrane protein SecG</fullName>
    </recommendedName>
</protein>
<organism evidence="11 12">
    <name type="scientific">Acetobacterium malicum</name>
    <dbReference type="NCBI Taxonomy" id="52692"/>
    <lineage>
        <taxon>Bacteria</taxon>
        <taxon>Bacillati</taxon>
        <taxon>Bacillota</taxon>
        <taxon>Clostridia</taxon>
        <taxon>Eubacteriales</taxon>
        <taxon>Eubacteriaceae</taxon>
        <taxon>Acetobacterium</taxon>
    </lineage>
</organism>
<sequence>MKEALLVVLIISSLVLVAAILLSPGKTAGMSGAIAGGAETLFGKKKAKGFEGVLEKATKISGVLFMLSAFVYSIVS</sequence>
<keyword evidence="6 10" id="KW-0653">Protein transport</keyword>
<evidence type="ECO:0000256" key="4">
    <source>
        <dbReference type="ARBA" id="ARBA00022475"/>
    </source>
</evidence>
<comment type="caution">
    <text evidence="11">The sequence shown here is derived from an EMBL/GenBank/DDBJ whole genome shotgun (WGS) entry which is preliminary data.</text>
</comment>
<evidence type="ECO:0000313" key="11">
    <source>
        <dbReference type="EMBL" id="MBC3900827.1"/>
    </source>
</evidence>
<keyword evidence="12" id="KW-1185">Reference proteome</keyword>
<dbReference type="NCBIfam" id="TIGR00810">
    <property type="entry name" value="secG"/>
    <property type="match status" value="1"/>
</dbReference>
<evidence type="ECO:0000256" key="7">
    <source>
        <dbReference type="ARBA" id="ARBA00022989"/>
    </source>
</evidence>
<evidence type="ECO:0000313" key="12">
    <source>
        <dbReference type="Proteomes" id="UP000622405"/>
    </source>
</evidence>
<gene>
    <name evidence="11" type="primary">secG</name>
    <name evidence="11" type="ORF">GH811_14525</name>
</gene>
<comment type="subcellular location">
    <subcellularLocation>
        <location evidence="1 10">Cell membrane</location>
        <topology evidence="1 10">Multi-pass membrane protein</topology>
    </subcellularLocation>
</comment>
<comment type="function">
    <text evidence="10">Involved in protein export. Participates in an early event of protein translocation.</text>
</comment>
<keyword evidence="8 10" id="KW-0811">Translocation</keyword>
<name>A0ABR6YZY5_9FIRM</name>
<keyword evidence="4 10" id="KW-1003">Cell membrane</keyword>
<evidence type="ECO:0000256" key="2">
    <source>
        <dbReference type="ARBA" id="ARBA00008445"/>
    </source>
</evidence>
<dbReference type="EMBL" id="WJBE01000016">
    <property type="protein sequence ID" value="MBC3900827.1"/>
    <property type="molecule type" value="Genomic_DNA"/>
</dbReference>
<dbReference type="PANTHER" id="PTHR34182">
    <property type="entry name" value="PROTEIN-EXPORT MEMBRANE PROTEIN SECG"/>
    <property type="match status" value="1"/>
</dbReference>
<evidence type="ECO:0000256" key="1">
    <source>
        <dbReference type="ARBA" id="ARBA00004651"/>
    </source>
</evidence>
<keyword evidence="9" id="KW-0472">Membrane</keyword>
<reference evidence="11 12" key="1">
    <citation type="journal article" date="2020" name="mSystems">
        <title>Defining Genomic and Predicted Metabolic Features of the Acetobacterium Genus.</title>
        <authorList>
            <person name="Ross D.E."/>
            <person name="Marshall C.W."/>
            <person name="Gulliver D."/>
            <person name="May H.D."/>
            <person name="Norman R.S."/>
        </authorList>
    </citation>
    <scope>NUCLEOTIDE SEQUENCE [LARGE SCALE GENOMIC DNA]</scope>
    <source>
        <strain evidence="11 12">DSM 4132</strain>
    </source>
</reference>
<dbReference type="PRINTS" id="PR01651">
    <property type="entry name" value="SECGEXPORT"/>
</dbReference>
<dbReference type="Proteomes" id="UP000622405">
    <property type="component" value="Unassembled WGS sequence"/>
</dbReference>
<evidence type="ECO:0000256" key="8">
    <source>
        <dbReference type="ARBA" id="ARBA00023010"/>
    </source>
</evidence>
<dbReference type="PANTHER" id="PTHR34182:SF1">
    <property type="entry name" value="PROTEIN-EXPORT MEMBRANE PROTEIN SECG"/>
    <property type="match status" value="1"/>
</dbReference>
<keyword evidence="3 10" id="KW-0813">Transport</keyword>
<dbReference type="Pfam" id="PF03840">
    <property type="entry name" value="SecG"/>
    <property type="match status" value="1"/>
</dbReference>
<evidence type="ECO:0000256" key="9">
    <source>
        <dbReference type="ARBA" id="ARBA00023136"/>
    </source>
</evidence>
<dbReference type="InterPro" id="IPR004692">
    <property type="entry name" value="SecG"/>
</dbReference>
<accession>A0ABR6YZY5</accession>
<keyword evidence="7" id="KW-1133">Transmembrane helix</keyword>
<keyword evidence="5" id="KW-0812">Transmembrane</keyword>
<evidence type="ECO:0000256" key="10">
    <source>
        <dbReference type="RuleBase" id="RU365087"/>
    </source>
</evidence>
<evidence type="ECO:0000256" key="6">
    <source>
        <dbReference type="ARBA" id="ARBA00022927"/>
    </source>
</evidence>